<sequence length="313" mass="35783">MQLEHYISELLYRYSCVTIPDFGSFLTQFRSARIHHHTFFPPSKAISFNAQLVSNDGLLIKHISQTENSSYEEAAIRVKKAAFNWKNTLEQGEKLQLKHIGLLWLNKEGNIQFQPLPETNYLTDAFGLGSVTSREITRETYRKEVEGLEEKAPILFTPERRTRKRSYLKYAAILLLSVSAGTVGYQSLKMEQQKEQLQLQVAEQEAQEQLQKTIQQATFFDTTPMNLPSITLKATKKPLYYVVAGAFRVAENADKKMDELSAKGYSPERLEPTRYGLHQVTFGSYTNARDAINFLNKVKTSEAPEAWLLVSED</sequence>
<dbReference type="PROSITE" id="PS51724">
    <property type="entry name" value="SPOR"/>
    <property type="match status" value="1"/>
</dbReference>
<dbReference type="STRING" id="1150368.SAMN02927921_01624"/>
<dbReference type="Pfam" id="PF05036">
    <property type="entry name" value="SPOR"/>
    <property type="match status" value="1"/>
</dbReference>
<evidence type="ECO:0000256" key="1">
    <source>
        <dbReference type="SAM" id="Coils"/>
    </source>
</evidence>
<name>A0A1K1P540_9FLAO</name>
<evidence type="ECO:0000259" key="2">
    <source>
        <dbReference type="PROSITE" id="PS51724"/>
    </source>
</evidence>
<dbReference type="InterPro" id="IPR036680">
    <property type="entry name" value="SPOR-like_sf"/>
</dbReference>
<dbReference type="EMBL" id="FPJE01000007">
    <property type="protein sequence ID" value="SFW42595.1"/>
    <property type="molecule type" value="Genomic_DNA"/>
</dbReference>
<dbReference type="SUPFAM" id="SSF110997">
    <property type="entry name" value="Sporulation related repeat"/>
    <property type="match status" value="1"/>
</dbReference>
<dbReference type="OrthoDB" id="653949at2"/>
<accession>A0A1K1P540</accession>
<dbReference type="InterPro" id="IPR041268">
    <property type="entry name" value="HU-CCDC81_bac_2"/>
</dbReference>
<dbReference type="RefSeq" id="WP_072316852.1">
    <property type="nucleotide sequence ID" value="NZ_FPJE01000007.1"/>
</dbReference>
<dbReference type="AlphaFoldDB" id="A0A1K1P540"/>
<dbReference type="Pfam" id="PF18174">
    <property type="entry name" value="HU-CCDC81_bac_1"/>
    <property type="match status" value="1"/>
</dbReference>
<gene>
    <name evidence="3" type="ORF">SAMN02927921_01624</name>
</gene>
<feature type="domain" description="SPOR" evidence="2">
    <location>
        <begin position="234"/>
        <end position="311"/>
    </location>
</feature>
<evidence type="ECO:0000313" key="4">
    <source>
        <dbReference type="Proteomes" id="UP000182248"/>
    </source>
</evidence>
<evidence type="ECO:0000313" key="3">
    <source>
        <dbReference type="EMBL" id="SFW42595.1"/>
    </source>
</evidence>
<dbReference type="InterPro" id="IPR007730">
    <property type="entry name" value="SPOR-like_dom"/>
</dbReference>
<dbReference type="GO" id="GO:0042834">
    <property type="term" value="F:peptidoglycan binding"/>
    <property type="evidence" value="ECO:0007669"/>
    <property type="project" value="InterPro"/>
</dbReference>
<organism evidence="3 4">
    <name type="scientific">Sinomicrobium oceani</name>
    <dbReference type="NCBI Taxonomy" id="1150368"/>
    <lineage>
        <taxon>Bacteria</taxon>
        <taxon>Pseudomonadati</taxon>
        <taxon>Bacteroidota</taxon>
        <taxon>Flavobacteriia</taxon>
        <taxon>Flavobacteriales</taxon>
        <taxon>Flavobacteriaceae</taxon>
        <taxon>Sinomicrobium</taxon>
    </lineage>
</organism>
<protein>
    <submittedName>
        <fullName evidence="3">Sporulation related domain-containing protein</fullName>
    </submittedName>
</protein>
<dbReference type="Gene3D" id="3.30.70.1070">
    <property type="entry name" value="Sporulation related repeat"/>
    <property type="match status" value="1"/>
</dbReference>
<dbReference type="Pfam" id="PF18175">
    <property type="entry name" value="HU-CCDC81_bac_2"/>
    <property type="match status" value="1"/>
</dbReference>
<dbReference type="InterPro" id="IPR040495">
    <property type="entry name" value="HU-CCDC81_bac_1"/>
</dbReference>
<keyword evidence="4" id="KW-1185">Reference proteome</keyword>
<reference evidence="3 4" key="1">
    <citation type="submission" date="2016-11" db="EMBL/GenBank/DDBJ databases">
        <authorList>
            <person name="Jaros S."/>
            <person name="Januszkiewicz K."/>
            <person name="Wedrychowicz H."/>
        </authorList>
    </citation>
    <scope>NUCLEOTIDE SEQUENCE [LARGE SCALE GENOMIC DNA]</scope>
    <source>
        <strain evidence="3 4">CGMCC 1.12145</strain>
    </source>
</reference>
<dbReference type="Proteomes" id="UP000182248">
    <property type="component" value="Unassembled WGS sequence"/>
</dbReference>
<keyword evidence="1" id="KW-0175">Coiled coil</keyword>
<feature type="coiled-coil region" evidence="1">
    <location>
        <begin position="185"/>
        <end position="212"/>
    </location>
</feature>
<proteinExistence type="predicted"/>